<organism evidence="1">
    <name type="scientific">marine sediment metagenome</name>
    <dbReference type="NCBI Taxonomy" id="412755"/>
    <lineage>
        <taxon>unclassified sequences</taxon>
        <taxon>metagenomes</taxon>
        <taxon>ecological metagenomes</taxon>
    </lineage>
</organism>
<sequence length="445" mass="50687">RQDVGLNKSRKQGASELCCKLFAAKALLERDAHFIIGSRKKELVDNFGDPYTLFAKVDNVFDCLPSWWLELCGYIRKNNRKDMVLTIPSTNSSFAGETTNENFGAGSRGTALLLDEFGRVDMSIAESIEGSVHDVADCVIYSSTHWLGVGHTFNKAIKRKTTHTINLFWYSNPEEMKGLYKTPEPGKVEIVDTNYYSDEDLQSAITLTNINQFDPNSDKVQFIADGLNGIPSPFRAPWFDFQQYKRRGNRRDFICNVCGHPLGAADAPFDAEVLEQIKETTVRLPDYEGEVIFELDDEGLIDEEEIHFIERYGSNRLKWWGELYFNRPNQRHNYIIGIDPSYGLGSANSAACIYDVNEREQVGSWADANTKPEDFADVIVALAYWIGGADTPLLIWESNAGCGQNFGKRVIYQNYPWVYTQRREDSKTRKKTKKWGWMSNENSKE</sequence>
<dbReference type="Gene3D" id="3.40.50.300">
    <property type="entry name" value="P-loop containing nucleotide triphosphate hydrolases"/>
    <property type="match status" value="1"/>
</dbReference>
<feature type="non-terminal residue" evidence="1">
    <location>
        <position position="1"/>
    </location>
</feature>
<dbReference type="EMBL" id="LAZR01046642">
    <property type="protein sequence ID" value="KKK96065.1"/>
    <property type="molecule type" value="Genomic_DNA"/>
</dbReference>
<dbReference type="AlphaFoldDB" id="A0A0F9ACR7"/>
<evidence type="ECO:0008006" key="2">
    <source>
        <dbReference type="Google" id="ProtNLM"/>
    </source>
</evidence>
<protein>
    <recommendedName>
        <fullName evidence="2">Terminase large subunit gp17-like C-terminal domain-containing protein</fullName>
    </recommendedName>
</protein>
<proteinExistence type="predicted"/>
<comment type="caution">
    <text evidence="1">The sequence shown here is derived from an EMBL/GenBank/DDBJ whole genome shotgun (WGS) entry which is preliminary data.</text>
</comment>
<accession>A0A0F9ACR7</accession>
<evidence type="ECO:0000313" key="1">
    <source>
        <dbReference type="EMBL" id="KKK96065.1"/>
    </source>
</evidence>
<feature type="non-terminal residue" evidence="1">
    <location>
        <position position="445"/>
    </location>
</feature>
<gene>
    <name evidence="1" type="ORF">LCGC14_2666520</name>
</gene>
<name>A0A0F9ACR7_9ZZZZ</name>
<dbReference type="Gene3D" id="3.30.420.240">
    <property type="match status" value="1"/>
</dbReference>
<reference evidence="1" key="1">
    <citation type="journal article" date="2015" name="Nature">
        <title>Complex archaea that bridge the gap between prokaryotes and eukaryotes.</title>
        <authorList>
            <person name="Spang A."/>
            <person name="Saw J.H."/>
            <person name="Jorgensen S.L."/>
            <person name="Zaremba-Niedzwiedzka K."/>
            <person name="Martijn J."/>
            <person name="Lind A.E."/>
            <person name="van Eijk R."/>
            <person name="Schleper C."/>
            <person name="Guy L."/>
            <person name="Ettema T.J."/>
        </authorList>
    </citation>
    <scope>NUCLEOTIDE SEQUENCE</scope>
</reference>
<dbReference type="InterPro" id="IPR027417">
    <property type="entry name" value="P-loop_NTPase"/>
</dbReference>